<dbReference type="GO" id="GO:0005840">
    <property type="term" value="C:ribosome"/>
    <property type="evidence" value="ECO:0007669"/>
    <property type="project" value="UniProtKB-KW"/>
</dbReference>
<reference evidence="8 9" key="1">
    <citation type="submission" date="2022-11" db="EMBL/GenBank/DDBJ databases">
        <title>Host association and intracellularity evolved multiple times independently in the Rickettsiales.</title>
        <authorList>
            <person name="Castelli M."/>
            <person name="Nardi T."/>
            <person name="Gammuto L."/>
            <person name="Bellinzona G."/>
            <person name="Sabaneyeva E."/>
            <person name="Potekhin A."/>
            <person name="Serra V."/>
            <person name="Petroni G."/>
            <person name="Sassera D."/>
        </authorList>
    </citation>
    <scope>NUCLEOTIDE SEQUENCE [LARGE SCALE GENOMIC DNA]</scope>
    <source>
        <strain evidence="8 9">NDG2</strain>
    </source>
</reference>
<keyword evidence="3 7" id="KW-0689">Ribosomal protein</keyword>
<sequence length="101" mass="11772">MAKTSTIQKNLHRIELYEKFKNKRDALKSIRNDKTVTLEERFEAQASLSKLPRNSAKNRIRNRCLLSGRGKGVYRKFQLSRIWLRKLASEGKLPGVIKASW</sequence>
<protein>
    <recommendedName>
        <fullName evidence="5 7">Small ribosomal subunit protein uS14</fullName>
    </recommendedName>
</protein>
<dbReference type="RefSeq" id="WP_323732487.1">
    <property type="nucleotide sequence ID" value="NZ_CP110820.1"/>
</dbReference>
<dbReference type="SUPFAM" id="SSF57716">
    <property type="entry name" value="Glucocorticoid receptor-like (DNA-binding domain)"/>
    <property type="match status" value="1"/>
</dbReference>
<comment type="function">
    <text evidence="1 7">Binds 16S rRNA, required for the assembly of 30S particles and may also be responsible for determining the conformation of the 16S rRNA at the A site.</text>
</comment>
<evidence type="ECO:0000256" key="6">
    <source>
        <dbReference type="ARBA" id="ARBA00047110"/>
    </source>
</evidence>
<comment type="subunit">
    <text evidence="6 7">Part of the 30S ribosomal subunit. Contacts proteins S3 and S10.</text>
</comment>
<dbReference type="EMBL" id="CP110820">
    <property type="protein sequence ID" value="WPX96769.1"/>
    <property type="molecule type" value="Genomic_DNA"/>
</dbReference>
<dbReference type="PROSITE" id="PS00527">
    <property type="entry name" value="RIBOSOMAL_S14"/>
    <property type="match status" value="1"/>
</dbReference>
<evidence type="ECO:0000313" key="8">
    <source>
        <dbReference type="EMBL" id="WPX96769.1"/>
    </source>
</evidence>
<name>A0ABZ0UM14_9RICK</name>
<dbReference type="NCBIfam" id="NF006477">
    <property type="entry name" value="PRK08881.1"/>
    <property type="match status" value="1"/>
</dbReference>
<dbReference type="PANTHER" id="PTHR19836">
    <property type="entry name" value="30S RIBOSOMAL PROTEIN S14"/>
    <property type="match status" value="1"/>
</dbReference>
<dbReference type="Pfam" id="PF00253">
    <property type="entry name" value="Ribosomal_S14"/>
    <property type="match status" value="1"/>
</dbReference>
<evidence type="ECO:0000256" key="2">
    <source>
        <dbReference type="ARBA" id="ARBA00009083"/>
    </source>
</evidence>
<evidence type="ECO:0000256" key="4">
    <source>
        <dbReference type="ARBA" id="ARBA00023274"/>
    </source>
</evidence>
<keyword evidence="7" id="KW-0699">rRNA-binding</keyword>
<keyword evidence="4 7" id="KW-0687">Ribonucleoprotein</keyword>
<dbReference type="PANTHER" id="PTHR19836:SF19">
    <property type="entry name" value="SMALL RIBOSOMAL SUBUNIT PROTEIN US14M"/>
    <property type="match status" value="1"/>
</dbReference>
<evidence type="ECO:0000256" key="7">
    <source>
        <dbReference type="HAMAP-Rule" id="MF_00537"/>
    </source>
</evidence>
<proteinExistence type="inferred from homology"/>
<keyword evidence="9" id="KW-1185">Reference proteome</keyword>
<evidence type="ECO:0000313" key="9">
    <source>
        <dbReference type="Proteomes" id="UP001327219"/>
    </source>
</evidence>
<evidence type="ECO:0000256" key="3">
    <source>
        <dbReference type="ARBA" id="ARBA00022980"/>
    </source>
</evidence>
<accession>A0ABZ0UM14</accession>
<evidence type="ECO:0000256" key="1">
    <source>
        <dbReference type="ARBA" id="ARBA00003686"/>
    </source>
</evidence>
<organism evidence="8 9">
    <name type="scientific">Candidatus Bandiella euplotis</name>
    <dbReference type="NCBI Taxonomy" id="1664265"/>
    <lineage>
        <taxon>Bacteria</taxon>
        <taxon>Pseudomonadati</taxon>
        <taxon>Pseudomonadota</taxon>
        <taxon>Alphaproteobacteria</taxon>
        <taxon>Rickettsiales</taxon>
        <taxon>Candidatus Midichloriaceae</taxon>
        <taxon>Candidatus Bandiella</taxon>
    </lineage>
</organism>
<evidence type="ECO:0000256" key="5">
    <source>
        <dbReference type="ARBA" id="ARBA00035167"/>
    </source>
</evidence>
<dbReference type="HAMAP" id="MF_00537">
    <property type="entry name" value="Ribosomal_uS14_1"/>
    <property type="match status" value="1"/>
</dbReference>
<dbReference type="InterPro" id="IPR018271">
    <property type="entry name" value="Ribosomal_uS14_CS"/>
</dbReference>
<dbReference type="Proteomes" id="UP001327219">
    <property type="component" value="Chromosome"/>
</dbReference>
<gene>
    <name evidence="7" type="primary">rpsN</name>
    <name evidence="8" type="ORF">Bandiella_00897</name>
</gene>
<dbReference type="InterPro" id="IPR001209">
    <property type="entry name" value="Ribosomal_uS14"/>
</dbReference>
<comment type="similarity">
    <text evidence="2 7">Belongs to the universal ribosomal protein uS14 family.</text>
</comment>
<dbReference type="Gene3D" id="1.10.287.1480">
    <property type="match status" value="1"/>
</dbReference>
<dbReference type="InterPro" id="IPR023036">
    <property type="entry name" value="Ribosomal_uS14_bac/plastid"/>
</dbReference>
<keyword evidence="7" id="KW-0694">RNA-binding</keyword>